<accession>A0A953J3U2</accession>
<protein>
    <recommendedName>
        <fullName evidence="3">DUF4139 domain-containing protein</fullName>
    </recommendedName>
</protein>
<dbReference type="EMBL" id="JAIOIV010000045">
    <property type="protein sequence ID" value="MBZ0155788.1"/>
    <property type="molecule type" value="Genomic_DNA"/>
</dbReference>
<evidence type="ECO:0000313" key="2">
    <source>
        <dbReference type="Proteomes" id="UP000705867"/>
    </source>
</evidence>
<sequence>MGVTAKTPEGKEIYSDERHYHTQATTCRDEKMVYGAQNKASYVRDTSLQPYESKDETFEIKLPEGVRTVDVTVELNYELQVPENKVPIHKVTRRVTLDR</sequence>
<proteinExistence type="predicted"/>
<dbReference type="Proteomes" id="UP000705867">
    <property type="component" value="Unassembled WGS sequence"/>
</dbReference>
<evidence type="ECO:0000313" key="1">
    <source>
        <dbReference type="EMBL" id="MBZ0155788.1"/>
    </source>
</evidence>
<comment type="caution">
    <text evidence="1">The sequence shown here is derived from an EMBL/GenBank/DDBJ whole genome shotgun (WGS) entry which is preliminary data.</text>
</comment>
<reference evidence="1" key="2">
    <citation type="submission" date="2021-08" db="EMBL/GenBank/DDBJ databases">
        <authorList>
            <person name="Dalcin Martins P."/>
        </authorList>
    </citation>
    <scope>NUCLEOTIDE SEQUENCE</scope>
    <source>
        <strain evidence="1">MAG_39</strain>
    </source>
</reference>
<gene>
    <name evidence="1" type="ORF">K8I29_06165</name>
</gene>
<name>A0A953J3U2_9BACT</name>
<dbReference type="AlphaFoldDB" id="A0A953J3U2"/>
<organism evidence="1 2">
    <name type="scientific">Candidatus Nitrobium versatile</name>
    <dbReference type="NCBI Taxonomy" id="2884831"/>
    <lineage>
        <taxon>Bacteria</taxon>
        <taxon>Pseudomonadati</taxon>
        <taxon>Nitrospirota</taxon>
        <taxon>Nitrospiria</taxon>
        <taxon>Nitrospirales</taxon>
        <taxon>Nitrospiraceae</taxon>
        <taxon>Candidatus Nitrobium</taxon>
    </lineage>
</organism>
<reference evidence="1" key="1">
    <citation type="journal article" date="2021" name="bioRxiv">
        <title>Unraveling nitrogen, sulfur and carbon metabolic pathways and microbial community transcriptional responses to substrate deprivation and toxicity stresses in a bioreactor mimicking anoxic brackish coastal sediment conditions.</title>
        <authorList>
            <person name="Martins P.D."/>
            <person name="Echeveste M.J."/>
            <person name="Arshad A."/>
            <person name="Kurth J."/>
            <person name="Ouboter H."/>
            <person name="Jetten M.S.M."/>
            <person name="Welte C.U."/>
        </authorList>
    </citation>
    <scope>NUCLEOTIDE SEQUENCE</scope>
    <source>
        <strain evidence="1">MAG_39</strain>
    </source>
</reference>
<evidence type="ECO:0008006" key="3">
    <source>
        <dbReference type="Google" id="ProtNLM"/>
    </source>
</evidence>